<feature type="domain" description="NADH:flavin oxidoreductase/NADH oxidase N-terminal" evidence="2">
    <location>
        <begin position="11"/>
        <end position="350"/>
    </location>
</feature>
<evidence type="ECO:0000313" key="3">
    <source>
        <dbReference type="EMBL" id="KAI6785175.1"/>
    </source>
</evidence>
<dbReference type="EMBL" id="JAGIXG020000002">
    <property type="protein sequence ID" value="KAI6785175.1"/>
    <property type="molecule type" value="Genomic_DNA"/>
</dbReference>
<dbReference type="GeneID" id="75833294"/>
<dbReference type="Pfam" id="PF00724">
    <property type="entry name" value="Oxidored_FMN"/>
    <property type="match status" value="1"/>
</dbReference>
<comment type="caution">
    <text evidence="3">The sequence shown here is derived from an EMBL/GenBank/DDBJ whole genome shotgun (WGS) entry which is preliminary data.</text>
</comment>
<dbReference type="FunFam" id="3.20.20.70:FF:000138">
    <property type="entry name" value="NADPH dehydrogenase 1"/>
    <property type="match status" value="1"/>
</dbReference>
<sequence length="395" mass="43921">MGSQISPAESKLFKPLKIGNCDLQHRIALAPLTRYRNGDGDHVPLPLMEKYYADRGSVPGTLVISEATAVAHSEEGQHNSPGFVSDAQVEGWSKIIQGVHDNGSFYFQQIWAMGRAVDPSFVQGRGYDYRSSSNVPMKHIGVEPRAMTEEEILQVIDDFAATAKKVVSAGGDGVEIHSAHGYLLDQFLTEGVNKRTDKWGGSVENRARLTLEVVRAVTEAVGAEKVGIRFSPWAGFQGSEKGDVEPLYTYIIDELKRMDVNLAYISLVEARGDPGELILGTEAINKGKTLDFILENWNNKSPVMVAGAYRPETAAQALETRYAQWDIMVAFGRYFISNPDLVYRIKHDIPLVPYNRDTFYLNKQWTGYNDQPFSDEFAEAHPEVANKYPTPADVQ</sequence>
<dbReference type="GO" id="GO:0003959">
    <property type="term" value="F:NADPH dehydrogenase activity"/>
    <property type="evidence" value="ECO:0007669"/>
    <property type="project" value="TreeGrafter"/>
</dbReference>
<accession>A0A9P9Y8Y7</accession>
<keyword evidence="4" id="KW-1185">Reference proteome</keyword>
<gene>
    <name evidence="3" type="ORF">J7T54_006817</name>
</gene>
<dbReference type="Proteomes" id="UP001055219">
    <property type="component" value="Unassembled WGS sequence"/>
</dbReference>
<dbReference type="InterPro" id="IPR001155">
    <property type="entry name" value="OxRdtase_FMN_N"/>
</dbReference>
<dbReference type="PANTHER" id="PTHR22893">
    <property type="entry name" value="NADH OXIDOREDUCTASE-RELATED"/>
    <property type="match status" value="1"/>
</dbReference>
<evidence type="ECO:0000313" key="4">
    <source>
        <dbReference type="Proteomes" id="UP001055219"/>
    </source>
</evidence>
<keyword evidence="1" id="KW-0285">Flavoprotein</keyword>
<dbReference type="InterPro" id="IPR045247">
    <property type="entry name" value="Oye-like"/>
</dbReference>
<dbReference type="Gene3D" id="3.20.20.70">
    <property type="entry name" value="Aldolase class I"/>
    <property type="match status" value="1"/>
</dbReference>
<dbReference type="PANTHER" id="PTHR22893:SF91">
    <property type="entry name" value="NADPH DEHYDROGENASE 2-RELATED"/>
    <property type="match status" value="1"/>
</dbReference>
<reference evidence="3" key="1">
    <citation type="journal article" date="2021" name="J Fungi (Basel)">
        <title>Genomic and Metabolomic Analyses of the Marine Fungus Emericellopsis cladophorae: Insights into Saltwater Adaptability Mechanisms and Its Biosynthetic Potential.</title>
        <authorList>
            <person name="Goncalves M.F.M."/>
            <person name="Hilario S."/>
            <person name="Van de Peer Y."/>
            <person name="Esteves A.C."/>
            <person name="Alves A."/>
        </authorList>
    </citation>
    <scope>NUCLEOTIDE SEQUENCE</scope>
    <source>
        <strain evidence="3">MUM 19.33</strain>
    </source>
</reference>
<reference evidence="3" key="2">
    <citation type="submission" date="2022-07" db="EMBL/GenBank/DDBJ databases">
        <authorList>
            <person name="Goncalves M.F.M."/>
            <person name="Hilario S."/>
            <person name="Van De Peer Y."/>
            <person name="Esteves A.C."/>
            <person name="Alves A."/>
        </authorList>
    </citation>
    <scope>NUCLEOTIDE SEQUENCE</scope>
    <source>
        <strain evidence="3">MUM 19.33</strain>
    </source>
</reference>
<dbReference type="GO" id="GO:0010181">
    <property type="term" value="F:FMN binding"/>
    <property type="evidence" value="ECO:0007669"/>
    <property type="project" value="InterPro"/>
</dbReference>
<dbReference type="RefSeq" id="XP_051366031.1">
    <property type="nucleotide sequence ID" value="XM_051507660.1"/>
</dbReference>
<dbReference type="InterPro" id="IPR013785">
    <property type="entry name" value="Aldolase_TIM"/>
</dbReference>
<protein>
    <recommendedName>
        <fullName evidence="2">NADH:flavin oxidoreductase/NADH oxidase N-terminal domain-containing protein</fullName>
    </recommendedName>
</protein>
<organism evidence="3 4">
    <name type="scientific">Emericellopsis cladophorae</name>
    <dbReference type="NCBI Taxonomy" id="2686198"/>
    <lineage>
        <taxon>Eukaryota</taxon>
        <taxon>Fungi</taxon>
        <taxon>Dikarya</taxon>
        <taxon>Ascomycota</taxon>
        <taxon>Pezizomycotina</taxon>
        <taxon>Sordariomycetes</taxon>
        <taxon>Hypocreomycetidae</taxon>
        <taxon>Hypocreales</taxon>
        <taxon>Bionectriaceae</taxon>
        <taxon>Emericellopsis</taxon>
    </lineage>
</organism>
<name>A0A9P9Y8Y7_9HYPO</name>
<proteinExistence type="predicted"/>
<dbReference type="AlphaFoldDB" id="A0A9P9Y8Y7"/>
<evidence type="ECO:0000259" key="2">
    <source>
        <dbReference type="Pfam" id="PF00724"/>
    </source>
</evidence>
<dbReference type="SUPFAM" id="SSF51395">
    <property type="entry name" value="FMN-linked oxidoreductases"/>
    <property type="match status" value="1"/>
</dbReference>
<evidence type="ECO:0000256" key="1">
    <source>
        <dbReference type="ARBA" id="ARBA00022630"/>
    </source>
</evidence>
<dbReference type="OrthoDB" id="276546at2759"/>
<dbReference type="CDD" id="cd02933">
    <property type="entry name" value="OYE_like_FMN"/>
    <property type="match status" value="1"/>
</dbReference>